<proteinExistence type="predicted"/>
<reference evidence="4" key="2">
    <citation type="submission" date="2020-11" db="EMBL/GenBank/DDBJ databases">
        <authorList>
            <person name="McCartney M.A."/>
            <person name="Auch B."/>
            <person name="Kono T."/>
            <person name="Mallez S."/>
            <person name="Becker A."/>
            <person name="Gohl D.M."/>
            <person name="Silverstein K.A.T."/>
            <person name="Koren S."/>
            <person name="Bechman K.B."/>
            <person name="Herman A."/>
            <person name="Abrahante J.E."/>
            <person name="Garbe J."/>
        </authorList>
    </citation>
    <scope>NUCLEOTIDE SEQUENCE</scope>
    <source>
        <strain evidence="4">Duluth1</strain>
        <tissue evidence="4">Whole animal</tissue>
    </source>
</reference>
<dbReference type="SUPFAM" id="SSF49785">
    <property type="entry name" value="Galactose-binding domain-like"/>
    <property type="match status" value="2"/>
</dbReference>
<feature type="chain" id="PRO_5039105555" description="F5/8 type C domain-containing protein" evidence="3">
    <location>
        <begin position="21"/>
        <end position="379"/>
    </location>
</feature>
<evidence type="ECO:0000256" key="1">
    <source>
        <dbReference type="SAM" id="MobiDB-lite"/>
    </source>
</evidence>
<feature type="transmembrane region" description="Helical" evidence="2">
    <location>
        <begin position="361"/>
        <end position="378"/>
    </location>
</feature>
<keyword evidence="5" id="KW-1185">Reference proteome</keyword>
<organism evidence="4 5">
    <name type="scientific">Dreissena polymorpha</name>
    <name type="common">Zebra mussel</name>
    <name type="synonym">Mytilus polymorpha</name>
    <dbReference type="NCBI Taxonomy" id="45954"/>
    <lineage>
        <taxon>Eukaryota</taxon>
        <taxon>Metazoa</taxon>
        <taxon>Spiralia</taxon>
        <taxon>Lophotrochozoa</taxon>
        <taxon>Mollusca</taxon>
        <taxon>Bivalvia</taxon>
        <taxon>Autobranchia</taxon>
        <taxon>Heteroconchia</taxon>
        <taxon>Euheterodonta</taxon>
        <taxon>Imparidentia</taxon>
        <taxon>Neoheterodontei</taxon>
        <taxon>Myida</taxon>
        <taxon>Dreissenoidea</taxon>
        <taxon>Dreissenidae</taxon>
        <taxon>Dreissena</taxon>
    </lineage>
</organism>
<feature type="region of interest" description="Disordered" evidence="1">
    <location>
        <begin position="192"/>
        <end position="219"/>
    </location>
</feature>
<evidence type="ECO:0000256" key="2">
    <source>
        <dbReference type="SAM" id="Phobius"/>
    </source>
</evidence>
<sequence length="379" mass="42667">MRTFFISCAILQLLVSAVRTGPIQIKWLKKSCNSCDKKNITDEPIIDHLERNSCEAACSQYQSTSSWVLTFYDVHMVNRIELNYDKQCCVGHGTQILVSVGVESEFIRPVDFVEDVGSNYSINLRPTMAKYLQITRLGKNGSFLCEVNAFGHYLRKDRGYEEKLKFERSINRTIVFSSPENTSYVQSQIIPNQSSESKLSQETMASTCASEDETRKPRDGDMDTCIYNQAWWRLDLGAIIVITRITILGKGDNIIVSTGRKLDTLRPEIFVDRIDGEFSTELRSSPVRYVQLHTLEYEMHIMSLCEIELHGAVDEQGHVITEPYTTKLQSSTASHDNDTTKADTTQLLLRTDDSKNTSSGIVLPVVAAVLLIGVAILLV</sequence>
<keyword evidence="2" id="KW-0812">Transmembrane</keyword>
<accession>A0A9D4LLJ1</accession>
<reference evidence="4" key="1">
    <citation type="journal article" date="2019" name="bioRxiv">
        <title>The Genome of the Zebra Mussel, Dreissena polymorpha: A Resource for Invasive Species Research.</title>
        <authorList>
            <person name="McCartney M.A."/>
            <person name="Auch B."/>
            <person name="Kono T."/>
            <person name="Mallez S."/>
            <person name="Zhang Y."/>
            <person name="Obille A."/>
            <person name="Becker A."/>
            <person name="Abrahante J.E."/>
            <person name="Garbe J."/>
            <person name="Badalamenti J.P."/>
            <person name="Herman A."/>
            <person name="Mangelson H."/>
            <person name="Liachko I."/>
            <person name="Sullivan S."/>
            <person name="Sone E.D."/>
            <person name="Koren S."/>
            <person name="Silverstein K.A.T."/>
            <person name="Beckman K.B."/>
            <person name="Gohl D.M."/>
        </authorList>
    </citation>
    <scope>NUCLEOTIDE SEQUENCE</scope>
    <source>
        <strain evidence="4">Duluth1</strain>
        <tissue evidence="4">Whole animal</tissue>
    </source>
</reference>
<evidence type="ECO:0008006" key="6">
    <source>
        <dbReference type="Google" id="ProtNLM"/>
    </source>
</evidence>
<feature type="signal peptide" evidence="3">
    <location>
        <begin position="1"/>
        <end position="20"/>
    </location>
</feature>
<dbReference type="AlphaFoldDB" id="A0A9D4LLJ1"/>
<gene>
    <name evidence="4" type="ORF">DPMN_102669</name>
</gene>
<dbReference type="Proteomes" id="UP000828390">
    <property type="component" value="Unassembled WGS sequence"/>
</dbReference>
<feature type="compositionally biased region" description="Polar residues" evidence="1">
    <location>
        <begin position="192"/>
        <end position="209"/>
    </location>
</feature>
<dbReference type="InterPro" id="IPR008979">
    <property type="entry name" value="Galactose-bd-like_sf"/>
</dbReference>
<evidence type="ECO:0000313" key="5">
    <source>
        <dbReference type="Proteomes" id="UP000828390"/>
    </source>
</evidence>
<dbReference type="Gene3D" id="2.60.120.260">
    <property type="entry name" value="Galactose-binding domain-like"/>
    <property type="match status" value="1"/>
</dbReference>
<name>A0A9D4LLJ1_DREPO</name>
<keyword evidence="2" id="KW-1133">Transmembrane helix</keyword>
<keyword evidence="3" id="KW-0732">Signal</keyword>
<comment type="caution">
    <text evidence="4">The sequence shown here is derived from an EMBL/GenBank/DDBJ whole genome shotgun (WGS) entry which is preliminary data.</text>
</comment>
<protein>
    <recommendedName>
        <fullName evidence="6">F5/8 type C domain-containing protein</fullName>
    </recommendedName>
</protein>
<evidence type="ECO:0000256" key="3">
    <source>
        <dbReference type="SAM" id="SignalP"/>
    </source>
</evidence>
<dbReference type="EMBL" id="JAIWYP010000003">
    <property type="protein sequence ID" value="KAH3859848.1"/>
    <property type="molecule type" value="Genomic_DNA"/>
</dbReference>
<evidence type="ECO:0000313" key="4">
    <source>
        <dbReference type="EMBL" id="KAH3859848.1"/>
    </source>
</evidence>
<keyword evidence="2" id="KW-0472">Membrane</keyword>